<feature type="binding site" evidence="4">
    <location>
        <begin position="147"/>
        <end position="148"/>
    </location>
    <ligand>
        <name>dUMP</name>
        <dbReference type="ChEBI" id="CHEBI:246422"/>
        <note>ligand shared between dimeric partners</note>
    </ligand>
</feature>
<evidence type="ECO:0000256" key="4">
    <source>
        <dbReference type="HAMAP-Rule" id="MF_00008"/>
    </source>
</evidence>
<comment type="caution">
    <text evidence="7">The sequence shown here is derived from an EMBL/GenBank/DDBJ whole genome shotgun (WGS) entry which is preliminary data.</text>
</comment>
<evidence type="ECO:0000313" key="8">
    <source>
        <dbReference type="Proteomes" id="UP000315782"/>
    </source>
</evidence>
<evidence type="ECO:0000256" key="1">
    <source>
        <dbReference type="ARBA" id="ARBA00011947"/>
    </source>
</evidence>
<dbReference type="SUPFAM" id="SSF55831">
    <property type="entry name" value="Thymidylate synthase/dCMP hydroxymethylase"/>
    <property type="match status" value="1"/>
</dbReference>
<reference evidence="7 8" key="1">
    <citation type="submission" date="2019-02" db="EMBL/GenBank/DDBJ databases">
        <title>Prokaryotic population dynamics and viral predation in marine succession experiment using metagenomics: the confinement effect.</title>
        <authorList>
            <person name="Haro-Moreno J.M."/>
            <person name="Rodriguez-Valera F."/>
            <person name="Lopez-Perez M."/>
        </authorList>
    </citation>
    <scope>NUCLEOTIDE SEQUENCE [LARGE SCALE GENOMIC DNA]</scope>
    <source>
        <strain evidence="7">MED-G163</strain>
    </source>
</reference>
<comment type="subunit">
    <text evidence="4">Homodimer.</text>
</comment>
<feature type="binding site" evidence="4">
    <location>
        <position position="286"/>
    </location>
    <ligand>
        <name>(6R)-5,10-methylene-5,6,7,8-tetrahydrofolate</name>
        <dbReference type="ChEBI" id="CHEBI:15636"/>
    </ligand>
</feature>
<dbReference type="InterPro" id="IPR000398">
    <property type="entry name" value="Thymidylate_synthase"/>
</dbReference>
<evidence type="ECO:0000256" key="3">
    <source>
        <dbReference type="ARBA" id="ARBA00022679"/>
    </source>
</evidence>
<gene>
    <name evidence="4" type="primary">thyA</name>
    <name evidence="7" type="ORF">EVA96_00395</name>
</gene>
<dbReference type="GO" id="GO:0032259">
    <property type="term" value="P:methylation"/>
    <property type="evidence" value="ECO:0007669"/>
    <property type="project" value="UniProtKB-KW"/>
</dbReference>
<dbReference type="UniPathway" id="UPA00575"/>
<dbReference type="Gene3D" id="3.30.572.10">
    <property type="entry name" value="Thymidylate synthase/dCMP hydroxymethylase domain"/>
    <property type="match status" value="1"/>
</dbReference>
<dbReference type="AlphaFoldDB" id="A0A520MPW7"/>
<dbReference type="GO" id="GO:0006231">
    <property type="term" value="P:dTMP biosynthetic process"/>
    <property type="evidence" value="ECO:0007669"/>
    <property type="project" value="UniProtKB-UniRule"/>
</dbReference>
<evidence type="ECO:0000259" key="6">
    <source>
        <dbReference type="Pfam" id="PF00303"/>
    </source>
</evidence>
<dbReference type="Pfam" id="PF00303">
    <property type="entry name" value="Thymidylat_synt"/>
    <property type="match status" value="1"/>
</dbReference>
<keyword evidence="3 4" id="KW-0808">Transferase</keyword>
<comment type="pathway">
    <text evidence="4">Pyrimidine metabolism; dTTP biosynthesis.</text>
</comment>
<comment type="catalytic activity">
    <reaction evidence="4">
        <text>dUMP + (6R)-5,10-methylene-5,6,7,8-tetrahydrofolate = 7,8-dihydrofolate + dTMP</text>
        <dbReference type="Rhea" id="RHEA:12104"/>
        <dbReference type="ChEBI" id="CHEBI:15636"/>
        <dbReference type="ChEBI" id="CHEBI:57451"/>
        <dbReference type="ChEBI" id="CHEBI:63528"/>
        <dbReference type="ChEBI" id="CHEBI:246422"/>
        <dbReference type="EC" id="2.1.1.45"/>
    </reaction>
</comment>
<evidence type="ECO:0000313" key="7">
    <source>
        <dbReference type="EMBL" id="RZO23261.1"/>
    </source>
</evidence>
<dbReference type="InterPro" id="IPR045097">
    <property type="entry name" value="Thymidate_synth/dCMP_Mease"/>
</dbReference>
<evidence type="ECO:0000256" key="5">
    <source>
        <dbReference type="SAM" id="Phobius"/>
    </source>
</evidence>
<dbReference type="GO" id="GO:0006235">
    <property type="term" value="P:dTTP biosynthetic process"/>
    <property type="evidence" value="ECO:0007669"/>
    <property type="project" value="UniProtKB-UniRule"/>
</dbReference>
<comment type="subcellular location">
    <subcellularLocation>
        <location evidence="4">Cytoplasm</location>
    </subcellularLocation>
</comment>
<feature type="binding site" description="in other chain" evidence="4">
    <location>
        <position position="21"/>
    </location>
    <ligand>
        <name>dUMP</name>
        <dbReference type="ChEBI" id="CHEBI:246422"/>
        <note>ligand shared between dimeric partners</note>
    </ligand>
</feature>
<feature type="binding site" evidence="4">
    <location>
        <position position="190"/>
    </location>
    <ligand>
        <name>(6R)-5,10-methylene-5,6,7,8-tetrahydrofolate</name>
        <dbReference type="ChEBI" id="CHEBI:15636"/>
    </ligand>
</feature>
<dbReference type="InterPro" id="IPR036926">
    <property type="entry name" value="Thymidate_synth/dCMP_Mease_sf"/>
</dbReference>
<keyword evidence="2 4" id="KW-0489">Methyltransferase</keyword>
<accession>A0A520MPW7</accession>
<keyword evidence="5" id="KW-0472">Membrane</keyword>
<feature type="binding site" description="in other chain" evidence="4">
    <location>
        <position position="198"/>
    </location>
    <ligand>
        <name>dUMP</name>
        <dbReference type="ChEBI" id="CHEBI:246422"/>
        <note>ligand shared between dimeric partners</note>
    </ligand>
</feature>
<dbReference type="InterPro" id="IPR023451">
    <property type="entry name" value="Thymidate_synth/dCMP_Mease_dom"/>
</dbReference>
<keyword evidence="5" id="KW-1133">Transmembrane helix</keyword>
<feature type="active site" description="Nucleophile" evidence="4">
    <location>
        <position position="167"/>
    </location>
</feature>
<feature type="domain" description="Thymidylate synthase/dCMP hydroxymethylase" evidence="6">
    <location>
        <begin position="2"/>
        <end position="287"/>
    </location>
</feature>
<comment type="caution">
    <text evidence="4">Lacks conserved residue(s) required for the propagation of feature annotation.</text>
</comment>
<organism evidence="7 8">
    <name type="scientific">SAR86 cluster bacterium</name>
    <dbReference type="NCBI Taxonomy" id="2030880"/>
    <lineage>
        <taxon>Bacteria</taxon>
        <taxon>Pseudomonadati</taxon>
        <taxon>Pseudomonadota</taxon>
        <taxon>Gammaproteobacteria</taxon>
        <taxon>SAR86 cluster</taxon>
    </lineage>
</organism>
<feature type="binding site" description="in other chain" evidence="4">
    <location>
        <begin position="187"/>
        <end position="190"/>
    </location>
    <ligand>
        <name>dUMP</name>
        <dbReference type="ChEBI" id="CHEBI:246422"/>
        <note>ligand shared between dimeric partners</note>
    </ligand>
</feature>
<dbReference type="EMBL" id="SHBI01000001">
    <property type="protein sequence ID" value="RZO23261.1"/>
    <property type="molecule type" value="Genomic_DNA"/>
</dbReference>
<keyword evidence="5" id="KW-0812">Transmembrane</keyword>
<comment type="function">
    <text evidence="4">Catalyzes the reductive methylation of 2'-deoxyuridine-5'-monophosphate (dUMP) to 2'-deoxythymidine-5'-monophosphate (dTMP) while utilizing 5,10-methylenetetrahydrofolate (mTHF) as the methyl donor and reductant in the reaction, yielding dihydrofolate (DHF) as a by-product. This enzymatic reaction provides an intracellular de novo source of dTMP, an essential precursor for DNA biosynthesis.</text>
</comment>
<dbReference type="NCBIfam" id="TIGR03284">
    <property type="entry name" value="thym_sym"/>
    <property type="match status" value="1"/>
</dbReference>
<keyword evidence="4" id="KW-0963">Cytoplasm</keyword>
<dbReference type="Proteomes" id="UP000315782">
    <property type="component" value="Unassembled WGS sequence"/>
</dbReference>
<feature type="binding site" description="in other chain" evidence="4">
    <location>
        <begin position="228"/>
        <end position="230"/>
    </location>
    <ligand>
        <name>dUMP</name>
        <dbReference type="ChEBI" id="CHEBI:246422"/>
        <note>ligand shared between dimeric partners</note>
    </ligand>
</feature>
<dbReference type="CDD" id="cd00351">
    <property type="entry name" value="TS_Pyrimidine_HMase"/>
    <property type="match status" value="1"/>
</dbReference>
<dbReference type="PANTHER" id="PTHR11548">
    <property type="entry name" value="THYMIDYLATE SYNTHASE 1"/>
    <property type="match status" value="1"/>
</dbReference>
<protein>
    <recommendedName>
        <fullName evidence="1 4">Thymidylate synthase</fullName>
        <shortName evidence="4">TS</shortName>
        <shortName evidence="4">TSase</shortName>
        <ecNumber evidence="1 4">2.1.1.45</ecNumber>
    </recommendedName>
</protein>
<evidence type="ECO:0000256" key="2">
    <source>
        <dbReference type="ARBA" id="ARBA00022603"/>
    </source>
</evidence>
<dbReference type="PRINTS" id="PR00108">
    <property type="entry name" value="THYMDSNTHASE"/>
</dbReference>
<feature type="transmembrane region" description="Helical" evidence="5">
    <location>
        <begin position="191"/>
        <end position="210"/>
    </location>
</feature>
<keyword evidence="4" id="KW-0545">Nucleotide biosynthesis</keyword>
<proteinExistence type="inferred from homology"/>
<dbReference type="GO" id="GO:0004799">
    <property type="term" value="F:thymidylate synthase activity"/>
    <property type="evidence" value="ECO:0007669"/>
    <property type="project" value="UniProtKB-UniRule"/>
</dbReference>
<dbReference type="HAMAP" id="MF_00008">
    <property type="entry name" value="Thymidy_synth_bact"/>
    <property type="match status" value="1"/>
</dbReference>
<sequence length="287" mass="32703">MKAYLDLLEYILINGDEKNDRTNTGTISSFGHQLDFDLEQGFPAVTTKALAWKGVVSELIWFLEGSSDERRLAEIRFGKDRKELTDLNKYSTIWTDNADKQGKALGYENNSLVKKLGPVYGSQWRDWGGVDQVKKLLKDLKENPDGRRHILSAWNVGELDNMALPPCHVMSQFYINNGTISCHMYQRSADMFLGVPFNIASYALLLYIFAEILKLTPKRFIHSFGDAHIYKNSIEQAKEQISREPLNLPSLSIPKLQSLEDLSKFGVEDFKLINYKHHPAIKADMAV</sequence>
<dbReference type="GO" id="GO:0005829">
    <property type="term" value="C:cytosol"/>
    <property type="evidence" value="ECO:0007669"/>
    <property type="project" value="TreeGrafter"/>
</dbReference>
<name>A0A520MPW7_9GAMM</name>
<dbReference type="PANTHER" id="PTHR11548:SF1">
    <property type="entry name" value="THYMIDYLATE SYNTHASE 1"/>
    <property type="match status" value="1"/>
</dbReference>
<dbReference type="NCBIfam" id="NF002497">
    <property type="entry name" value="PRK01827.1-3"/>
    <property type="match status" value="1"/>
</dbReference>
<comment type="similarity">
    <text evidence="4">Belongs to the thymidylate synthase family. Bacterial-type ThyA subfamily.</text>
</comment>
<dbReference type="EC" id="2.1.1.45" evidence="1 4"/>